<dbReference type="EMBL" id="BPLR01011605">
    <property type="protein sequence ID" value="GIY47646.1"/>
    <property type="molecule type" value="Genomic_DNA"/>
</dbReference>
<dbReference type="AlphaFoldDB" id="A0AAV4TQ49"/>
<name>A0AAV4TQ49_CAEEX</name>
<proteinExistence type="predicted"/>
<gene>
    <name evidence="1" type="ORF">CEXT_730941</name>
</gene>
<organism evidence="1 2">
    <name type="scientific">Caerostris extrusa</name>
    <name type="common">Bark spider</name>
    <name type="synonym">Caerostris bankana</name>
    <dbReference type="NCBI Taxonomy" id="172846"/>
    <lineage>
        <taxon>Eukaryota</taxon>
        <taxon>Metazoa</taxon>
        <taxon>Ecdysozoa</taxon>
        <taxon>Arthropoda</taxon>
        <taxon>Chelicerata</taxon>
        <taxon>Arachnida</taxon>
        <taxon>Araneae</taxon>
        <taxon>Araneomorphae</taxon>
        <taxon>Entelegynae</taxon>
        <taxon>Araneoidea</taxon>
        <taxon>Araneidae</taxon>
        <taxon>Caerostris</taxon>
    </lineage>
</organism>
<comment type="caution">
    <text evidence="1">The sequence shown here is derived from an EMBL/GenBank/DDBJ whole genome shotgun (WGS) entry which is preliminary data.</text>
</comment>
<reference evidence="1 2" key="1">
    <citation type="submission" date="2021-06" db="EMBL/GenBank/DDBJ databases">
        <title>Caerostris extrusa draft genome.</title>
        <authorList>
            <person name="Kono N."/>
            <person name="Arakawa K."/>
        </authorList>
    </citation>
    <scope>NUCLEOTIDE SEQUENCE [LARGE SCALE GENOMIC DNA]</scope>
</reference>
<protein>
    <submittedName>
        <fullName evidence="1">Uncharacterized protein</fullName>
    </submittedName>
</protein>
<dbReference type="Proteomes" id="UP001054945">
    <property type="component" value="Unassembled WGS sequence"/>
</dbReference>
<sequence length="97" mass="11597">MTCLVCFIRNVNELDVSRKRIQIRERKRHTSELPDGRNCTLLNLHSVTEQTNIEEFTEIAFAAENKFNSGLYKIKIVDLMNMTKYQMKKKWLPFMRK</sequence>
<evidence type="ECO:0000313" key="2">
    <source>
        <dbReference type="Proteomes" id="UP001054945"/>
    </source>
</evidence>
<keyword evidence="2" id="KW-1185">Reference proteome</keyword>
<accession>A0AAV4TQ49</accession>
<evidence type="ECO:0000313" key="1">
    <source>
        <dbReference type="EMBL" id="GIY47646.1"/>
    </source>
</evidence>